<dbReference type="RefSeq" id="WP_127692279.1">
    <property type="nucleotide sequence ID" value="NZ_SACQ01000001.1"/>
</dbReference>
<evidence type="ECO:0000259" key="7">
    <source>
        <dbReference type="PROSITE" id="PS50059"/>
    </source>
</evidence>
<dbReference type="Pfam" id="PF00254">
    <property type="entry name" value="FKBP_C"/>
    <property type="match status" value="1"/>
</dbReference>
<evidence type="ECO:0000256" key="1">
    <source>
        <dbReference type="ARBA" id="ARBA00000971"/>
    </source>
</evidence>
<feature type="domain" description="PPIase FKBP-type" evidence="7">
    <location>
        <begin position="80"/>
        <end position="166"/>
    </location>
</feature>
<organism evidence="8 9">
    <name type="scientific">Neptunomonas marina</name>
    <dbReference type="NCBI Taxonomy" id="1815562"/>
    <lineage>
        <taxon>Bacteria</taxon>
        <taxon>Pseudomonadati</taxon>
        <taxon>Pseudomonadota</taxon>
        <taxon>Gammaproteobacteria</taxon>
        <taxon>Oceanospirillales</taxon>
        <taxon>Oceanospirillaceae</taxon>
        <taxon>Neptunomonas</taxon>
    </lineage>
</organism>
<keyword evidence="9" id="KW-1185">Reference proteome</keyword>
<dbReference type="PANTHER" id="PTHR43811">
    <property type="entry name" value="FKBP-TYPE PEPTIDYL-PROLYL CIS-TRANS ISOMERASE FKPA"/>
    <property type="match status" value="1"/>
</dbReference>
<dbReference type="EC" id="5.2.1.8" evidence="6"/>
<comment type="caution">
    <text evidence="8">The sequence shown here is derived from an EMBL/GenBank/DDBJ whole genome shotgun (WGS) entry which is preliminary data.</text>
</comment>
<proteinExistence type="inferred from homology"/>
<dbReference type="GO" id="GO:0003755">
    <property type="term" value="F:peptidyl-prolyl cis-trans isomerase activity"/>
    <property type="evidence" value="ECO:0007669"/>
    <property type="project" value="UniProtKB-UniRule"/>
</dbReference>
<evidence type="ECO:0000313" key="9">
    <source>
        <dbReference type="Proteomes" id="UP000282818"/>
    </source>
</evidence>
<evidence type="ECO:0000256" key="6">
    <source>
        <dbReference type="RuleBase" id="RU003915"/>
    </source>
</evidence>
<protein>
    <recommendedName>
        <fullName evidence="6">Peptidyl-prolyl cis-trans isomerase</fullName>
        <ecNumber evidence="6">5.2.1.8</ecNumber>
    </recommendedName>
</protein>
<evidence type="ECO:0000313" key="8">
    <source>
        <dbReference type="EMBL" id="RVU32110.1"/>
    </source>
</evidence>
<gene>
    <name evidence="8" type="ORF">EOE65_00180</name>
</gene>
<evidence type="ECO:0000256" key="2">
    <source>
        <dbReference type="ARBA" id="ARBA00006577"/>
    </source>
</evidence>
<sequence>MWQRSVLLLSLALLVAGCGEDPEKEAFRQSLIDKALNDETRKAGDAFQASYRDQPDVKELEAGILYRVLRDGNGEVPVLQDSVVVHYEGTRVDGEVFDSSYEREKPSTLPLKGVIRGWQKVLTKMPVGSQWEVVLPPEQAYGATSPNTKIPANSTLIFKIDLLDKQTPEE</sequence>
<keyword evidence="3 5" id="KW-0697">Rotamase</keyword>
<dbReference type="AlphaFoldDB" id="A0A437QC32"/>
<comment type="similarity">
    <text evidence="2 6">Belongs to the FKBP-type PPIase family.</text>
</comment>
<evidence type="ECO:0000256" key="5">
    <source>
        <dbReference type="PROSITE-ProRule" id="PRU00277"/>
    </source>
</evidence>
<dbReference type="Proteomes" id="UP000282818">
    <property type="component" value="Unassembled WGS sequence"/>
</dbReference>
<dbReference type="Gene3D" id="3.10.50.40">
    <property type="match status" value="1"/>
</dbReference>
<comment type="catalytic activity">
    <reaction evidence="1 5 6">
        <text>[protein]-peptidylproline (omega=180) = [protein]-peptidylproline (omega=0)</text>
        <dbReference type="Rhea" id="RHEA:16237"/>
        <dbReference type="Rhea" id="RHEA-COMP:10747"/>
        <dbReference type="Rhea" id="RHEA-COMP:10748"/>
        <dbReference type="ChEBI" id="CHEBI:83833"/>
        <dbReference type="ChEBI" id="CHEBI:83834"/>
        <dbReference type="EC" id="5.2.1.8"/>
    </reaction>
</comment>
<reference evidence="8 9" key="1">
    <citation type="submission" date="2019-01" db="EMBL/GenBank/DDBJ databases">
        <authorList>
            <person name="Chen W.-M."/>
        </authorList>
    </citation>
    <scope>NUCLEOTIDE SEQUENCE [LARGE SCALE GENOMIC DNA]</scope>
    <source>
        <strain evidence="8 9">HPM-16</strain>
    </source>
</reference>
<evidence type="ECO:0000256" key="3">
    <source>
        <dbReference type="ARBA" id="ARBA00023110"/>
    </source>
</evidence>
<dbReference type="InterPro" id="IPR046357">
    <property type="entry name" value="PPIase_dom_sf"/>
</dbReference>
<accession>A0A437QC32</accession>
<dbReference type="PROSITE" id="PS51257">
    <property type="entry name" value="PROKAR_LIPOPROTEIN"/>
    <property type="match status" value="1"/>
</dbReference>
<dbReference type="SUPFAM" id="SSF54534">
    <property type="entry name" value="FKBP-like"/>
    <property type="match status" value="1"/>
</dbReference>
<dbReference type="PANTHER" id="PTHR43811:SF19">
    <property type="entry name" value="39 KDA FK506-BINDING NUCLEAR PROTEIN"/>
    <property type="match status" value="1"/>
</dbReference>
<evidence type="ECO:0000256" key="4">
    <source>
        <dbReference type="ARBA" id="ARBA00023235"/>
    </source>
</evidence>
<keyword evidence="4 5" id="KW-0413">Isomerase</keyword>
<dbReference type="EMBL" id="SACQ01000001">
    <property type="protein sequence ID" value="RVU32110.1"/>
    <property type="molecule type" value="Genomic_DNA"/>
</dbReference>
<dbReference type="PROSITE" id="PS50059">
    <property type="entry name" value="FKBP_PPIASE"/>
    <property type="match status" value="1"/>
</dbReference>
<name>A0A437QC32_9GAMM</name>
<dbReference type="InterPro" id="IPR001179">
    <property type="entry name" value="PPIase_FKBP_dom"/>
</dbReference>